<dbReference type="EMBL" id="MT075717">
    <property type="protein sequence ID" value="QIS92019.1"/>
    <property type="molecule type" value="Genomic_DNA"/>
</dbReference>
<protein>
    <recommendedName>
        <fullName evidence="2">Small ribosomal subunit protein uS2c</fullName>
    </recommendedName>
</protein>
<geneLocation type="plastid" evidence="3"/>
<evidence type="ECO:0000313" key="3">
    <source>
        <dbReference type="EMBL" id="QIS92019.1"/>
    </source>
</evidence>
<evidence type="ECO:0000256" key="1">
    <source>
        <dbReference type="ARBA" id="ARBA00006242"/>
    </source>
</evidence>
<dbReference type="HAMAP" id="MF_00291_B">
    <property type="entry name" value="Ribosomal_uS2_B"/>
    <property type="match status" value="1"/>
</dbReference>
<dbReference type="Gene3D" id="3.40.50.10490">
    <property type="entry name" value="Glucose-6-phosphate isomerase like protein, domain 1"/>
    <property type="match status" value="2"/>
</dbReference>
<proteinExistence type="inferred from homology"/>
<name>A0A6H0DSC8_PROAM</name>
<dbReference type="GO" id="GO:0005763">
    <property type="term" value="C:mitochondrial small ribosomal subunit"/>
    <property type="evidence" value="ECO:0007669"/>
    <property type="project" value="TreeGrafter"/>
</dbReference>
<accession>A0A6H0DSC8</accession>
<keyword evidence="3" id="KW-0687">Ribonucleoprotein</keyword>
<dbReference type="InterPro" id="IPR023591">
    <property type="entry name" value="Ribosomal_uS2_flav_dom_sf"/>
</dbReference>
<dbReference type="InterPro" id="IPR001865">
    <property type="entry name" value="Ribosomal_uS2"/>
</dbReference>
<dbReference type="AlphaFoldDB" id="A0A6H0DSC8"/>
<dbReference type="Gene3D" id="1.10.287.610">
    <property type="entry name" value="Helix hairpin bin"/>
    <property type="match status" value="1"/>
</dbReference>
<reference evidence="3" key="1">
    <citation type="journal article" date="2020" name="Plants (Basel)">
        <title>The First Plastid Genome of the Holoparasitic Genus Prosopanche (Hydnoraceae).</title>
        <authorList>
            <person name="Jost M."/>
            <person name="Naumann J."/>
            <person name="Rocamundi N."/>
            <person name="Cocucci A.A."/>
            <person name="Wanke S."/>
        </authorList>
    </citation>
    <scope>NUCLEOTIDE SEQUENCE</scope>
</reference>
<dbReference type="InterPro" id="IPR005706">
    <property type="entry name" value="Ribosomal_uS2_bac/mit/plastid"/>
</dbReference>
<dbReference type="PANTHER" id="PTHR12534:SF0">
    <property type="entry name" value="SMALL RIBOSOMAL SUBUNIT PROTEIN US2M"/>
    <property type="match status" value="1"/>
</dbReference>
<organism evidence="3">
    <name type="scientific">Prosopanche americana</name>
    <dbReference type="NCBI Taxonomy" id="29816"/>
    <lineage>
        <taxon>Eukaryota</taxon>
        <taxon>Viridiplantae</taxon>
        <taxon>Streptophyta</taxon>
        <taxon>Embryophyta</taxon>
        <taxon>Tracheophyta</taxon>
        <taxon>Spermatophyta</taxon>
        <taxon>Magnoliopsida</taxon>
        <taxon>Magnoliidae</taxon>
        <taxon>Piperales</taxon>
        <taxon>Hydnoraceae</taxon>
        <taxon>Prosopanche</taxon>
    </lineage>
</organism>
<dbReference type="Pfam" id="PF00318">
    <property type="entry name" value="Ribosomal_S2"/>
    <property type="match status" value="1"/>
</dbReference>
<keyword evidence="3" id="KW-0689">Ribosomal protein</keyword>
<dbReference type="GO" id="GO:0006412">
    <property type="term" value="P:translation"/>
    <property type="evidence" value="ECO:0007669"/>
    <property type="project" value="InterPro"/>
</dbReference>
<dbReference type="SUPFAM" id="SSF52313">
    <property type="entry name" value="Ribosomal protein S2"/>
    <property type="match status" value="2"/>
</dbReference>
<evidence type="ECO:0000256" key="2">
    <source>
        <dbReference type="ARBA" id="ARBA00035155"/>
    </source>
</evidence>
<comment type="similarity">
    <text evidence="1">Belongs to the universal ribosomal protein uS2 family.</text>
</comment>
<sequence>MKKTINWKINLNDMLKEKIHFVNKGNINFKMISYIFNNNLKIYNCNIIDITKIAYLLSMACNLVFYAAQKKKTFLIISQQKNLKEIKPIVIKTNSYLTKWFLINNKNKKLRNKIKNKLRLKRKQKIINNKYQTFKLNYIKLISERIRCHYINKNIKAGLLTNWLTTKITLKNLLISNKKSTFIEKKKKQVINFSNNLEGIKYMTKIPDVVILIDPQNDIIIRECFTLKIATICLINIIKNNEINIDLADIVIPINTLKLSSIIYILNKLYYAILTGFYNKK</sequence>
<keyword evidence="3" id="KW-0934">Plastid</keyword>
<dbReference type="GO" id="GO:0003735">
    <property type="term" value="F:structural constituent of ribosome"/>
    <property type="evidence" value="ECO:0007669"/>
    <property type="project" value="InterPro"/>
</dbReference>
<dbReference type="PANTHER" id="PTHR12534">
    <property type="entry name" value="30S RIBOSOMAL PROTEIN S2 PROKARYOTIC AND ORGANELLAR"/>
    <property type="match status" value="1"/>
</dbReference>
<gene>
    <name evidence="3" type="primary">rps2</name>
</gene>